<feature type="chain" id="PRO_5021034912" evidence="1">
    <location>
        <begin position="25"/>
        <end position="127"/>
    </location>
</feature>
<protein>
    <submittedName>
        <fullName evidence="2">Uncharacterized protein</fullName>
    </submittedName>
</protein>
<dbReference type="Proteomes" id="UP000307999">
    <property type="component" value="Unassembled WGS sequence"/>
</dbReference>
<name>A0A4U1B3V2_9GAMM</name>
<dbReference type="RefSeq" id="WP_136736233.1">
    <property type="nucleotide sequence ID" value="NZ_SWDB01000027.1"/>
</dbReference>
<keyword evidence="1" id="KW-0732">Signal</keyword>
<evidence type="ECO:0000256" key="1">
    <source>
        <dbReference type="SAM" id="SignalP"/>
    </source>
</evidence>
<comment type="caution">
    <text evidence="2">The sequence shown here is derived from an EMBL/GenBank/DDBJ whole genome shotgun (WGS) entry which is preliminary data.</text>
</comment>
<gene>
    <name evidence="2" type="ORF">E8M12_11230</name>
</gene>
<keyword evidence="3" id="KW-1185">Reference proteome</keyword>
<dbReference type="OrthoDB" id="6400188at2"/>
<reference evidence="2 3" key="1">
    <citation type="submission" date="2019-04" db="EMBL/GenBank/DDBJ databases">
        <title>Thalassotalea guangxiensis sp. nov., isolated from sediment of the coastal wetland.</title>
        <authorList>
            <person name="Zheng S."/>
            <person name="Zhang D."/>
        </authorList>
    </citation>
    <scope>NUCLEOTIDE SEQUENCE [LARGE SCALE GENOMIC DNA]</scope>
    <source>
        <strain evidence="2 3">ZS-4</strain>
    </source>
</reference>
<evidence type="ECO:0000313" key="2">
    <source>
        <dbReference type="EMBL" id="TKB44699.1"/>
    </source>
</evidence>
<sequence>MKRKQNAISLAVAAVLAIHFSAQAIAVEDSKVHFTKDMHVNITTVMGNHFTPYDALINKPLAQLIEVPAYQAVERQVKKADSFFETAMKAQDRIQYYMALVKQTFNGSTDEETGQCQSSKLARLFSF</sequence>
<evidence type="ECO:0000313" key="3">
    <source>
        <dbReference type="Proteomes" id="UP000307999"/>
    </source>
</evidence>
<feature type="signal peptide" evidence="1">
    <location>
        <begin position="1"/>
        <end position="24"/>
    </location>
</feature>
<accession>A0A4U1B3V2</accession>
<proteinExistence type="predicted"/>
<organism evidence="2 3">
    <name type="scientific">Thalassotalea mangrovi</name>
    <dbReference type="NCBI Taxonomy" id="2572245"/>
    <lineage>
        <taxon>Bacteria</taxon>
        <taxon>Pseudomonadati</taxon>
        <taxon>Pseudomonadota</taxon>
        <taxon>Gammaproteobacteria</taxon>
        <taxon>Alteromonadales</taxon>
        <taxon>Colwelliaceae</taxon>
        <taxon>Thalassotalea</taxon>
    </lineage>
</organism>
<dbReference type="EMBL" id="SWDB01000027">
    <property type="protein sequence ID" value="TKB44699.1"/>
    <property type="molecule type" value="Genomic_DNA"/>
</dbReference>
<dbReference type="AlphaFoldDB" id="A0A4U1B3V2"/>